<evidence type="ECO:0000313" key="9">
    <source>
        <dbReference type="Proteomes" id="UP000694845"/>
    </source>
</evidence>
<keyword evidence="2" id="KW-0813">Transport</keyword>
<feature type="transmembrane region" description="Helical" evidence="8">
    <location>
        <begin position="243"/>
        <end position="265"/>
    </location>
</feature>
<feature type="transmembrane region" description="Helical" evidence="8">
    <location>
        <begin position="155"/>
        <end position="173"/>
    </location>
</feature>
<dbReference type="GeneID" id="110981323"/>
<feature type="transmembrane region" description="Helical" evidence="8">
    <location>
        <begin position="277"/>
        <end position="296"/>
    </location>
</feature>
<keyword evidence="5 8" id="KW-1133">Transmembrane helix</keyword>
<feature type="transmembrane region" description="Helical" evidence="8">
    <location>
        <begin position="534"/>
        <end position="557"/>
    </location>
</feature>
<dbReference type="KEGG" id="aplc:110981323"/>
<dbReference type="PANTHER" id="PTHR21444:SF15">
    <property type="entry name" value="RECEPTOR FOR RETINOL UPTAKE STRA6"/>
    <property type="match status" value="1"/>
</dbReference>
<reference evidence="10" key="1">
    <citation type="submission" date="2025-08" db="UniProtKB">
        <authorList>
            <consortium name="RefSeq"/>
        </authorList>
    </citation>
    <scope>IDENTIFICATION</scope>
</reference>
<evidence type="ECO:0000256" key="4">
    <source>
        <dbReference type="ARBA" id="ARBA00022692"/>
    </source>
</evidence>
<evidence type="ECO:0000256" key="3">
    <source>
        <dbReference type="ARBA" id="ARBA00022475"/>
    </source>
</evidence>
<comment type="subcellular location">
    <subcellularLocation>
        <location evidence="1">Cell membrane</location>
        <topology evidence="1">Multi-pass membrane protein</topology>
    </subcellularLocation>
</comment>
<dbReference type="PANTHER" id="PTHR21444">
    <property type="entry name" value="COILED-COIL DOMAIN-CONTAINING PROTEIN 180"/>
    <property type="match status" value="1"/>
</dbReference>
<dbReference type="GO" id="GO:0034632">
    <property type="term" value="F:retinol transmembrane transporter activity"/>
    <property type="evidence" value="ECO:0007669"/>
    <property type="project" value="InterPro"/>
</dbReference>
<organism evidence="9 10">
    <name type="scientific">Acanthaster planci</name>
    <name type="common">Crown-of-thorns starfish</name>
    <dbReference type="NCBI Taxonomy" id="133434"/>
    <lineage>
        <taxon>Eukaryota</taxon>
        <taxon>Metazoa</taxon>
        <taxon>Echinodermata</taxon>
        <taxon>Eleutherozoa</taxon>
        <taxon>Asterozoa</taxon>
        <taxon>Asteroidea</taxon>
        <taxon>Valvatacea</taxon>
        <taxon>Valvatida</taxon>
        <taxon>Acanthasteridae</taxon>
        <taxon>Acanthaster</taxon>
    </lineage>
</organism>
<evidence type="ECO:0000256" key="5">
    <source>
        <dbReference type="ARBA" id="ARBA00022989"/>
    </source>
</evidence>
<keyword evidence="4 8" id="KW-0812">Transmembrane</keyword>
<dbReference type="GO" id="GO:0038023">
    <property type="term" value="F:signaling receptor activity"/>
    <property type="evidence" value="ECO:0007669"/>
    <property type="project" value="InterPro"/>
</dbReference>
<dbReference type="RefSeq" id="XP_022094509.1">
    <property type="nucleotide sequence ID" value="XM_022238817.1"/>
</dbReference>
<evidence type="ECO:0000256" key="2">
    <source>
        <dbReference type="ARBA" id="ARBA00022448"/>
    </source>
</evidence>
<keyword evidence="6 8" id="KW-0472">Membrane</keyword>
<dbReference type="GO" id="GO:0005886">
    <property type="term" value="C:plasma membrane"/>
    <property type="evidence" value="ECO:0007669"/>
    <property type="project" value="UniProtKB-SubCell"/>
</dbReference>
<evidence type="ECO:0000256" key="8">
    <source>
        <dbReference type="SAM" id="Phobius"/>
    </source>
</evidence>
<gene>
    <name evidence="10" type="primary">LOC110981323</name>
</gene>
<dbReference type="OrthoDB" id="2376984at2759"/>
<protein>
    <submittedName>
        <fullName evidence="10">Stimulated by retinoic acid gene 6 protein-like isoform X1</fullName>
    </submittedName>
</protein>
<feature type="transmembrane region" description="Helical" evidence="8">
    <location>
        <begin position="404"/>
        <end position="424"/>
    </location>
</feature>
<name>A0A8B7YMM2_ACAPL</name>
<dbReference type="InterPro" id="IPR026612">
    <property type="entry name" value="STRA6-like"/>
</dbReference>
<feature type="transmembrane region" description="Helical" evidence="8">
    <location>
        <begin position="436"/>
        <end position="457"/>
    </location>
</feature>
<keyword evidence="7" id="KW-0675">Receptor</keyword>
<feature type="transmembrane region" description="Helical" evidence="8">
    <location>
        <begin position="500"/>
        <end position="522"/>
    </location>
</feature>
<evidence type="ECO:0000256" key="7">
    <source>
        <dbReference type="ARBA" id="ARBA00023170"/>
    </source>
</evidence>
<accession>A0A8B7YMM2</accession>
<evidence type="ECO:0000256" key="1">
    <source>
        <dbReference type="ARBA" id="ARBA00004651"/>
    </source>
</evidence>
<feature type="transmembrane region" description="Helical" evidence="8">
    <location>
        <begin position="587"/>
        <end position="609"/>
    </location>
</feature>
<evidence type="ECO:0000313" key="10">
    <source>
        <dbReference type="RefSeq" id="XP_022094509.1"/>
    </source>
</evidence>
<dbReference type="GO" id="GO:0071939">
    <property type="term" value="P:vitamin A import into cell"/>
    <property type="evidence" value="ECO:0007669"/>
    <property type="project" value="TreeGrafter"/>
</dbReference>
<evidence type="ECO:0000256" key="6">
    <source>
        <dbReference type="ARBA" id="ARBA00023136"/>
    </source>
</evidence>
<dbReference type="Proteomes" id="UP000694845">
    <property type="component" value="Unplaced"/>
</dbReference>
<sequence>MGLMSQPPVGLEAETFVAPPMTRFRHDNDVRTCTFAGVNASRGWLGRSVDVWYTMGTRTCTCTYVHCTIRWKRNLFPNIILRASDVAVCACVEKSGDWKSRKNRHRVHTGLRNERAALYMMDEPFDFGESATQTSVFTTAIPVSPICTYFVQRVWMLYSLIPAVAVLALFCFLEKRVHLWQSCCQGRPGVAFPVNLVDSYSDRWSFAFAFGSMATSMVDGIFGKQNILLGNYDYEKLAVMLRGTVKFLVTIVNALIISVAFYPILLCLRSKTTLGNILGLVYSSSWFTFYIMSVALRCDIEEDDGAVYDIIKELGINGSGMVCFLALMIRFTLGIIQDIRRHLRKSSNASLAEKDFKMTHFYRRVKFLLTPPLPEEESRNILERLFRYVFGTSVPGFRFSRHSICTLVLTLITTIQVALVWISMCAPYLKDETDEALIYAFWITCAVSLLVTCIFTIDAQRNYRKHTVMLWRGDRSFFPQKKAKFDAMLVSSLRYSGYQVAFTAWGFLVLQVVLCAIAYLVIQFKEQVVYEIKEFWLTIFITVGFYYVQIILSRLLFLQRAPDRGQSRFVQRKDIYLGLDNRRIFHVTMYITLFINFLVGLLSCFFRIVEAIILETIFIGRLDHCILMRNWELWDQAFRSYMGFLELEVAHTHPVVITFCHFMLQNVHKRQSIMQNDEVPLIVNTSGGADDDECILGEVSVPPKLASASLKSRQVRNKWLVALTLSRNPRLALERKIALLADQQRLRTLSLNVSVRGNVQEQMSRIV</sequence>
<feature type="transmembrane region" description="Helical" evidence="8">
    <location>
        <begin position="204"/>
        <end position="223"/>
    </location>
</feature>
<keyword evidence="3" id="KW-1003">Cell membrane</keyword>
<dbReference type="Pfam" id="PF14752">
    <property type="entry name" value="RBP_receptor"/>
    <property type="match status" value="2"/>
</dbReference>
<dbReference type="AlphaFoldDB" id="A0A8B7YMM2"/>
<keyword evidence="9" id="KW-1185">Reference proteome</keyword>
<feature type="transmembrane region" description="Helical" evidence="8">
    <location>
        <begin position="316"/>
        <end position="336"/>
    </location>
</feature>
<proteinExistence type="predicted"/>